<protein>
    <submittedName>
        <fullName evidence="1">Aspartyl protease family protein</fullName>
    </submittedName>
</protein>
<dbReference type="PROSITE" id="PS00141">
    <property type="entry name" value="ASP_PROTEASE"/>
    <property type="match status" value="1"/>
</dbReference>
<keyword evidence="2" id="KW-1185">Reference proteome</keyword>
<dbReference type="Pfam" id="PF13650">
    <property type="entry name" value="Asp_protease_2"/>
    <property type="match status" value="1"/>
</dbReference>
<dbReference type="InterPro" id="IPR021109">
    <property type="entry name" value="Peptidase_aspartic_dom_sf"/>
</dbReference>
<dbReference type="GO" id="GO:0008233">
    <property type="term" value="F:peptidase activity"/>
    <property type="evidence" value="ECO:0007669"/>
    <property type="project" value="UniProtKB-KW"/>
</dbReference>
<dbReference type="InterPro" id="IPR001969">
    <property type="entry name" value="Aspartic_peptidase_AS"/>
</dbReference>
<keyword evidence="1" id="KW-0645">Protease</keyword>
<dbReference type="SUPFAM" id="SSF50156">
    <property type="entry name" value="PDZ domain-like"/>
    <property type="match status" value="1"/>
</dbReference>
<reference evidence="2" key="1">
    <citation type="journal article" date="2019" name="Int. J. Syst. Evol. Microbiol.">
        <title>The Global Catalogue of Microorganisms (GCM) 10K type strain sequencing project: providing services to taxonomists for standard genome sequencing and annotation.</title>
        <authorList>
            <consortium name="The Broad Institute Genomics Platform"/>
            <consortium name="The Broad Institute Genome Sequencing Center for Infectious Disease"/>
            <person name="Wu L."/>
            <person name="Ma J."/>
        </authorList>
    </citation>
    <scope>NUCLEOTIDE SEQUENCE [LARGE SCALE GENOMIC DNA]</scope>
    <source>
        <strain evidence="2">KCTC 52274</strain>
    </source>
</reference>
<organism evidence="1 2">
    <name type="scientific">Aquimarina rubra</name>
    <dbReference type="NCBI Taxonomy" id="1920033"/>
    <lineage>
        <taxon>Bacteria</taxon>
        <taxon>Pseudomonadati</taxon>
        <taxon>Bacteroidota</taxon>
        <taxon>Flavobacteriia</taxon>
        <taxon>Flavobacteriales</taxon>
        <taxon>Flavobacteriaceae</taxon>
        <taxon>Aquimarina</taxon>
    </lineage>
</organism>
<keyword evidence="1" id="KW-0378">Hydrolase</keyword>
<evidence type="ECO:0000313" key="2">
    <source>
        <dbReference type="Proteomes" id="UP001597319"/>
    </source>
</evidence>
<dbReference type="InterPro" id="IPR036034">
    <property type="entry name" value="PDZ_sf"/>
</dbReference>
<sequence length="369" mass="42441">MKSRIVLVLFLLYCGIIVAQKQFNDTIPFRNDLGLIMIPIKFNGVEKNFIFDTGATNSVGFSWVRNELAKTSKTLKITSSSRKKSRLRYYKSDSVNLASAKITKHRILMTGDSDIFSCYDIDGVLGVDIIAQFNWAINFDQQYLVMYPKDFLPDEAKEMYPIDFDYTNRRPGVFLKFGSEQIRFLLDTGATYSDIYTKDYDRIQSLDHTSREAYSGFFDFKGDLTKSKSTIMRFSPITSNDVTINGIFDLSKKSNKIGNGLWKNNTLFLSLESKKLYVKQKNIDEYRKDYGCAFVFENNRMKVIKVVVDSEAWKKGLRQGDDVKMINGQTFEDFCSLQQFQEETSGKEAEVTITLHNNTNIVLQKKTVL</sequence>
<dbReference type="Proteomes" id="UP001597319">
    <property type="component" value="Unassembled WGS sequence"/>
</dbReference>
<dbReference type="GO" id="GO:0006508">
    <property type="term" value="P:proteolysis"/>
    <property type="evidence" value="ECO:0007669"/>
    <property type="project" value="UniProtKB-KW"/>
</dbReference>
<accession>A0ABW5LCM1</accession>
<name>A0ABW5LCM1_9FLAO</name>
<dbReference type="RefSeq" id="WP_378290745.1">
    <property type="nucleotide sequence ID" value="NZ_JBHULE010000008.1"/>
</dbReference>
<proteinExistence type="predicted"/>
<dbReference type="Gene3D" id="2.40.70.10">
    <property type="entry name" value="Acid Proteases"/>
    <property type="match status" value="1"/>
</dbReference>
<dbReference type="SUPFAM" id="SSF50630">
    <property type="entry name" value="Acid proteases"/>
    <property type="match status" value="1"/>
</dbReference>
<gene>
    <name evidence="1" type="ORF">ACFSR1_06345</name>
</gene>
<comment type="caution">
    <text evidence="1">The sequence shown here is derived from an EMBL/GenBank/DDBJ whole genome shotgun (WGS) entry which is preliminary data.</text>
</comment>
<dbReference type="Gene3D" id="2.30.42.10">
    <property type="match status" value="1"/>
</dbReference>
<evidence type="ECO:0000313" key="1">
    <source>
        <dbReference type="EMBL" id="MFD2562284.1"/>
    </source>
</evidence>
<dbReference type="EMBL" id="JBHULE010000008">
    <property type="protein sequence ID" value="MFD2562284.1"/>
    <property type="molecule type" value="Genomic_DNA"/>
</dbReference>